<dbReference type="InterPro" id="IPR001173">
    <property type="entry name" value="Glyco_trans_2-like"/>
</dbReference>
<gene>
    <name evidence="2" type="ORF">C7959_10264</name>
</gene>
<keyword evidence="3" id="KW-1185">Reference proteome</keyword>
<evidence type="ECO:0000259" key="1">
    <source>
        <dbReference type="Pfam" id="PF00535"/>
    </source>
</evidence>
<sequence>MDFPLISIIVLSYNNLKYYKDCLDSVLMQNYGNIEIVFSDDSSEKFNKSNILDYINDNKNDNIKRITINQNDNNLGIIKNYNKAIRLSKGEYIFYIGLDDMLYDEDVISDVVDFFKETDSYIVTGYRAIYDQKMKNYLKILPRNNEKEFIQKGDPGYLHLKLSRGNFIAGSCTPFSRKLIQKYGYLDEDYILLEDYPRYLSLTRQGCKIDFIERKLIKYRLGGITTNNQKNEVLKKDIAKASEKEVGDFVSQFFQSKIKNIEEKEMIGWGAIGGYQDNKEIFSSKIKYFIDSDESKYKSLIDNKEVYSPKKILEEKKEEIFVVVFSRSHYNEISLILDSYGFEEFENYCCFSDLVISKQRSKNQ</sequence>
<dbReference type="Gene3D" id="3.90.550.10">
    <property type="entry name" value="Spore Coat Polysaccharide Biosynthesis Protein SpsA, Chain A"/>
    <property type="match status" value="1"/>
</dbReference>
<comment type="caution">
    <text evidence="2">The sequence shown here is derived from an EMBL/GenBank/DDBJ whole genome shotgun (WGS) entry which is preliminary data.</text>
</comment>
<dbReference type="PANTHER" id="PTHR22916">
    <property type="entry name" value="GLYCOSYLTRANSFERASE"/>
    <property type="match status" value="1"/>
</dbReference>
<organism evidence="2 3">
    <name type="scientific">Orenia marismortui</name>
    <dbReference type="NCBI Taxonomy" id="46469"/>
    <lineage>
        <taxon>Bacteria</taxon>
        <taxon>Bacillati</taxon>
        <taxon>Bacillota</taxon>
        <taxon>Clostridia</taxon>
        <taxon>Halanaerobiales</taxon>
        <taxon>Halobacteroidaceae</taxon>
        <taxon>Orenia</taxon>
    </lineage>
</organism>
<feature type="domain" description="Glycosyltransferase 2-like" evidence="1">
    <location>
        <begin position="7"/>
        <end position="183"/>
    </location>
</feature>
<name>A0A4R8HFL0_9FIRM</name>
<dbReference type="GO" id="GO:0016758">
    <property type="term" value="F:hexosyltransferase activity"/>
    <property type="evidence" value="ECO:0007669"/>
    <property type="project" value="UniProtKB-ARBA"/>
</dbReference>
<dbReference type="SUPFAM" id="SSF53448">
    <property type="entry name" value="Nucleotide-diphospho-sugar transferases"/>
    <property type="match status" value="1"/>
</dbReference>
<accession>A0A4R8HFL0</accession>
<evidence type="ECO:0000313" key="2">
    <source>
        <dbReference type="EMBL" id="TDX58926.1"/>
    </source>
</evidence>
<evidence type="ECO:0000313" key="3">
    <source>
        <dbReference type="Proteomes" id="UP000295832"/>
    </source>
</evidence>
<dbReference type="RefSeq" id="WP_134114500.1">
    <property type="nucleotide sequence ID" value="NZ_SOEG01000002.1"/>
</dbReference>
<dbReference type="AlphaFoldDB" id="A0A4R8HFL0"/>
<proteinExistence type="predicted"/>
<dbReference type="Pfam" id="PF00535">
    <property type="entry name" value="Glycos_transf_2"/>
    <property type="match status" value="1"/>
</dbReference>
<dbReference type="InterPro" id="IPR029044">
    <property type="entry name" value="Nucleotide-diphossugar_trans"/>
</dbReference>
<dbReference type="EMBL" id="SOEG01000002">
    <property type="protein sequence ID" value="TDX58926.1"/>
    <property type="molecule type" value="Genomic_DNA"/>
</dbReference>
<dbReference type="Proteomes" id="UP000295832">
    <property type="component" value="Unassembled WGS sequence"/>
</dbReference>
<reference evidence="2 3" key="1">
    <citation type="submission" date="2019-03" db="EMBL/GenBank/DDBJ databases">
        <title>Subsurface microbial communities from deep shales in Ohio and West Virginia, USA.</title>
        <authorList>
            <person name="Wrighton K."/>
        </authorList>
    </citation>
    <scope>NUCLEOTIDE SEQUENCE [LARGE SCALE GENOMIC DNA]</scope>
    <source>
        <strain evidence="2 3">MSL 6dP</strain>
    </source>
</reference>
<protein>
    <submittedName>
        <fullName evidence="2">Glycosyl transferase family 2</fullName>
    </submittedName>
</protein>
<dbReference type="PANTHER" id="PTHR22916:SF3">
    <property type="entry name" value="UDP-GLCNAC:BETAGAL BETA-1,3-N-ACETYLGLUCOSAMINYLTRANSFERASE-LIKE PROTEIN 1"/>
    <property type="match status" value="1"/>
</dbReference>
<keyword evidence="2" id="KW-0808">Transferase</keyword>